<keyword evidence="4" id="KW-1185">Reference proteome</keyword>
<protein>
    <recommendedName>
        <fullName evidence="2">Response regulatory domain-containing protein</fullName>
    </recommendedName>
</protein>
<evidence type="ECO:0000313" key="3">
    <source>
        <dbReference type="EMBL" id="BBI52890.1"/>
    </source>
</evidence>
<organism evidence="3 4">
    <name type="scientific">Vreelandella olivaria</name>
    <dbReference type="NCBI Taxonomy" id="390919"/>
    <lineage>
        <taxon>Bacteria</taxon>
        <taxon>Pseudomonadati</taxon>
        <taxon>Pseudomonadota</taxon>
        <taxon>Gammaproteobacteria</taxon>
        <taxon>Oceanospirillales</taxon>
        <taxon>Halomonadaceae</taxon>
        <taxon>Vreelandella</taxon>
    </lineage>
</organism>
<dbReference type="InterPro" id="IPR001789">
    <property type="entry name" value="Sig_transdc_resp-reg_receiver"/>
</dbReference>
<dbReference type="PROSITE" id="PS50110">
    <property type="entry name" value="RESPONSE_REGULATORY"/>
    <property type="match status" value="1"/>
</dbReference>
<name>A0ABM7GM58_9GAMM</name>
<accession>A0ABM7GM58</accession>
<reference evidence="4" key="1">
    <citation type="journal article" date="2019" name="Microbiol. Resour. Announc.">
        <title>Complete Genome Sequence of Halomonas olivaria, a Moderately Halophilic Bacterium Isolated from Olive Processing Effluents, Obtained by Nanopore Sequencing.</title>
        <authorList>
            <person name="Nagata S."/>
            <person name="Ii K.M."/>
            <person name="Tsukimi T."/>
            <person name="Miura M.C."/>
            <person name="Galipon J."/>
            <person name="Arakawa K."/>
        </authorList>
    </citation>
    <scope>NUCLEOTIDE SEQUENCE [LARGE SCALE GENOMIC DNA]</scope>
    <source>
        <strain evidence="4">TYRC17</strain>
    </source>
</reference>
<dbReference type="SUPFAM" id="SSF52172">
    <property type="entry name" value="CheY-like"/>
    <property type="match status" value="1"/>
</dbReference>
<sequence>MAGSQLLEAESLAAAIALIEANTELDLLLLDLSLPDAEGLEGLTRLREAFPRCR</sequence>
<dbReference type="Proteomes" id="UP000289555">
    <property type="component" value="Chromosome"/>
</dbReference>
<proteinExistence type="predicted"/>
<feature type="domain" description="Response regulatory" evidence="2">
    <location>
        <begin position="1"/>
        <end position="54"/>
    </location>
</feature>
<feature type="modified residue" description="4-aspartylphosphate" evidence="1">
    <location>
        <position position="31"/>
    </location>
</feature>
<dbReference type="EMBL" id="AP019416">
    <property type="protein sequence ID" value="BBI52890.1"/>
    <property type="molecule type" value="Genomic_DNA"/>
</dbReference>
<evidence type="ECO:0000313" key="4">
    <source>
        <dbReference type="Proteomes" id="UP000289555"/>
    </source>
</evidence>
<gene>
    <name evidence="3" type="ORF">HORIV_53110</name>
</gene>
<dbReference type="Gene3D" id="3.40.50.2300">
    <property type="match status" value="1"/>
</dbReference>
<keyword evidence="1" id="KW-0597">Phosphoprotein</keyword>
<evidence type="ECO:0000256" key="1">
    <source>
        <dbReference type="PROSITE-ProRule" id="PRU00169"/>
    </source>
</evidence>
<evidence type="ECO:0000259" key="2">
    <source>
        <dbReference type="PROSITE" id="PS50110"/>
    </source>
</evidence>
<dbReference type="InterPro" id="IPR011006">
    <property type="entry name" value="CheY-like_superfamily"/>
</dbReference>